<dbReference type="SUPFAM" id="SSF63829">
    <property type="entry name" value="Calcium-dependent phosphotriesterase"/>
    <property type="match status" value="1"/>
</dbReference>
<dbReference type="RefSeq" id="WP_186743836.1">
    <property type="nucleotide sequence ID" value="NZ_CP060394.1"/>
</dbReference>
<keyword evidence="1" id="KW-0732">Signal</keyword>
<reference evidence="2 3" key="1">
    <citation type="submission" date="2020-08" db="EMBL/GenBank/DDBJ databases">
        <title>Edaphobacter telluris sp. nov. and Acidobacterium dinghuensis sp. nov., two acidobacteria isolated from forest soil.</title>
        <authorList>
            <person name="Fu J."/>
            <person name="Qiu L."/>
        </authorList>
    </citation>
    <scope>NUCLEOTIDE SEQUENCE [LARGE SCALE GENOMIC DNA]</scope>
    <source>
        <strain evidence="2">4Y35</strain>
    </source>
</reference>
<keyword evidence="3" id="KW-1185">Reference proteome</keyword>
<feature type="signal peptide" evidence="1">
    <location>
        <begin position="1"/>
        <end position="26"/>
    </location>
</feature>
<sequence length="356" mass="35689">MLRKKLRVVSPRLVDCLSAVSLFTMLGCGTAPMNSPSPTLPSPTTTAGSNVATGAILGYVWDQTATGLRPIFGVPGAAQFGSPIYGGAAYNNAVACADKKFALLTNSGGQAAVAPLPSGMPVQVADHLSAKEQIAISPTCSAALLYAPGSSNATLVLGLPAIPKAQSLDLSQAGAITSAVVSDTGLVLAASGQTAGATSVTAISTDGSATQITTVASFGGMSFLPSTQNALIADGGRSTIWMASNLPANSLNRVASTADGVTQPVAVASSSDGRWIVVANQSGTILRLDLTRQSAPAQAVCKSCTAPKLIPLGGNSTFLLSDLTSGPIWTFDGDSPSPRIVFIPAIKASTTAGVAR</sequence>
<dbReference type="Proteomes" id="UP000515312">
    <property type="component" value="Chromosome"/>
</dbReference>
<evidence type="ECO:0000256" key="1">
    <source>
        <dbReference type="SAM" id="SignalP"/>
    </source>
</evidence>
<dbReference type="InterPro" id="IPR015943">
    <property type="entry name" value="WD40/YVTN_repeat-like_dom_sf"/>
</dbReference>
<accession>A0A7G8BJY0</accession>
<dbReference type="EMBL" id="CP060394">
    <property type="protein sequence ID" value="QNI32850.1"/>
    <property type="molecule type" value="Genomic_DNA"/>
</dbReference>
<gene>
    <name evidence="2" type="ORF">H7849_02285</name>
</gene>
<protein>
    <submittedName>
        <fullName evidence="2">Uncharacterized protein</fullName>
    </submittedName>
</protein>
<dbReference type="AlphaFoldDB" id="A0A7G8BJY0"/>
<organism evidence="2 3">
    <name type="scientific">Alloacidobacterium dinghuense</name>
    <dbReference type="NCBI Taxonomy" id="2763107"/>
    <lineage>
        <taxon>Bacteria</taxon>
        <taxon>Pseudomonadati</taxon>
        <taxon>Acidobacteriota</taxon>
        <taxon>Terriglobia</taxon>
        <taxon>Terriglobales</taxon>
        <taxon>Acidobacteriaceae</taxon>
        <taxon>Alloacidobacterium</taxon>
    </lineage>
</organism>
<dbReference type="KEGG" id="adin:H7849_02285"/>
<dbReference type="PROSITE" id="PS51257">
    <property type="entry name" value="PROKAR_LIPOPROTEIN"/>
    <property type="match status" value="1"/>
</dbReference>
<dbReference type="Gene3D" id="2.130.10.10">
    <property type="entry name" value="YVTN repeat-like/Quinoprotein amine dehydrogenase"/>
    <property type="match status" value="1"/>
</dbReference>
<evidence type="ECO:0000313" key="3">
    <source>
        <dbReference type="Proteomes" id="UP000515312"/>
    </source>
</evidence>
<evidence type="ECO:0000313" key="2">
    <source>
        <dbReference type="EMBL" id="QNI32850.1"/>
    </source>
</evidence>
<name>A0A7G8BJY0_9BACT</name>
<feature type="chain" id="PRO_5028991105" evidence="1">
    <location>
        <begin position="27"/>
        <end position="356"/>
    </location>
</feature>
<proteinExistence type="predicted"/>